<evidence type="ECO:0000313" key="3">
    <source>
        <dbReference type="Proteomes" id="UP000325433"/>
    </source>
</evidence>
<feature type="signal peptide" evidence="1">
    <location>
        <begin position="1"/>
        <end position="18"/>
    </location>
</feature>
<protein>
    <recommendedName>
        <fullName evidence="4">Secreted protein</fullName>
    </recommendedName>
</protein>
<evidence type="ECO:0008006" key="4">
    <source>
        <dbReference type="Google" id="ProtNLM"/>
    </source>
</evidence>
<evidence type="ECO:0000256" key="1">
    <source>
        <dbReference type="SAM" id="SignalP"/>
    </source>
</evidence>
<accession>A0A5N6WCR9</accession>
<keyword evidence="1" id="KW-0732">Signal</keyword>
<evidence type="ECO:0000313" key="2">
    <source>
        <dbReference type="EMBL" id="KAE8318226.1"/>
    </source>
</evidence>
<sequence length="91" mass="10047">MSCGLCVLCAIYGTPTDAWHGCVLLQRICLLVLCARNDILCSHFSSRSNHIHTMTSSNHMSRAIRSALVHMPQEFTEAESFSSTSFNNGKV</sequence>
<dbReference type="Proteomes" id="UP000325433">
    <property type="component" value="Unassembled WGS sequence"/>
</dbReference>
<gene>
    <name evidence="2" type="ORF">BDV41DRAFT_414391</name>
</gene>
<dbReference type="AlphaFoldDB" id="A0A5N6WCR9"/>
<reference evidence="3" key="1">
    <citation type="submission" date="2019-04" db="EMBL/GenBank/DDBJ databases">
        <title>Friends and foes A comparative genomics studyof 23 Aspergillus species from section Flavi.</title>
        <authorList>
            <consortium name="DOE Joint Genome Institute"/>
            <person name="Kjaerbolling I."/>
            <person name="Vesth T."/>
            <person name="Frisvad J.C."/>
            <person name="Nybo J.L."/>
            <person name="Theobald S."/>
            <person name="Kildgaard S."/>
            <person name="Isbrandt T."/>
            <person name="Kuo A."/>
            <person name="Sato A."/>
            <person name="Lyhne E.K."/>
            <person name="Kogle M.E."/>
            <person name="Wiebenga A."/>
            <person name="Kun R.S."/>
            <person name="Lubbers R.J."/>
            <person name="Makela M.R."/>
            <person name="Barry K."/>
            <person name="Chovatia M."/>
            <person name="Clum A."/>
            <person name="Daum C."/>
            <person name="Haridas S."/>
            <person name="He G."/>
            <person name="LaButti K."/>
            <person name="Lipzen A."/>
            <person name="Mondo S."/>
            <person name="Riley R."/>
            <person name="Salamov A."/>
            <person name="Simmons B.A."/>
            <person name="Magnuson J.K."/>
            <person name="Henrissat B."/>
            <person name="Mortensen U.H."/>
            <person name="Larsen T.O."/>
            <person name="Devries R.P."/>
            <person name="Grigoriev I.V."/>
            <person name="Machida M."/>
            <person name="Baker S.E."/>
            <person name="Andersen M.R."/>
        </authorList>
    </citation>
    <scope>NUCLEOTIDE SEQUENCE [LARGE SCALE GENOMIC DNA]</scope>
    <source>
        <strain evidence="3">CBS 130015</strain>
    </source>
</reference>
<organism evidence="2 3">
    <name type="scientific">Aspergillus transmontanensis</name>
    <dbReference type="NCBI Taxonomy" id="1034304"/>
    <lineage>
        <taxon>Eukaryota</taxon>
        <taxon>Fungi</taxon>
        <taxon>Dikarya</taxon>
        <taxon>Ascomycota</taxon>
        <taxon>Pezizomycotina</taxon>
        <taxon>Eurotiomycetes</taxon>
        <taxon>Eurotiomycetidae</taxon>
        <taxon>Eurotiales</taxon>
        <taxon>Aspergillaceae</taxon>
        <taxon>Aspergillus</taxon>
        <taxon>Aspergillus subgen. Circumdati</taxon>
    </lineage>
</organism>
<keyword evidence="3" id="KW-1185">Reference proteome</keyword>
<dbReference type="EMBL" id="ML738298">
    <property type="protein sequence ID" value="KAE8318226.1"/>
    <property type="molecule type" value="Genomic_DNA"/>
</dbReference>
<proteinExistence type="predicted"/>
<name>A0A5N6WCR9_9EURO</name>
<feature type="chain" id="PRO_5024895864" description="Secreted protein" evidence="1">
    <location>
        <begin position="19"/>
        <end position="91"/>
    </location>
</feature>